<keyword evidence="1" id="KW-0812">Transmembrane</keyword>
<feature type="transmembrane region" description="Helical" evidence="1">
    <location>
        <begin position="49"/>
        <end position="70"/>
    </location>
</feature>
<organism evidence="2 3">
    <name type="scientific">Araneus ventricosus</name>
    <name type="common">Orbweaver spider</name>
    <name type="synonym">Epeira ventricosa</name>
    <dbReference type="NCBI Taxonomy" id="182803"/>
    <lineage>
        <taxon>Eukaryota</taxon>
        <taxon>Metazoa</taxon>
        <taxon>Ecdysozoa</taxon>
        <taxon>Arthropoda</taxon>
        <taxon>Chelicerata</taxon>
        <taxon>Arachnida</taxon>
        <taxon>Araneae</taxon>
        <taxon>Araneomorphae</taxon>
        <taxon>Entelegynae</taxon>
        <taxon>Araneoidea</taxon>
        <taxon>Araneidae</taxon>
        <taxon>Araneus</taxon>
    </lineage>
</organism>
<gene>
    <name evidence="2" type="ORF">AVEN_245954_1</name>
</gene>
<name>A0A4Y2P2P0_ARAVE</name>
<sequence length="100" mass="11227">MHDVMRLEQSGADREGLCNEVDGAHRHVLSADKDNRPLIWYTDTLANKASIFLVLFAFSAALPSCFLHILMNFHPGGVRQDICDHHVLTPSSDHRASRCE</sequence>
<accession>A0A4Y2P2P0</accession>
<evidence type="ECO:0000313" key="3">
    <source>
        <dbReference type="Proteomes" id="UP000499080"/>
    </source>
</evidence>
<keyword evidence="1" id="KW-0472">Membrane</keyword>
<keyword evidence="1" id="KW-1133">Transmembrane helix</keyword>
<comment type="caution">
    <text evidence="2">The sequence shown here is derived from an EMBL/GenBank/DDBJ whole genome shotgun (WGS) entry which is preliminary data.</text>
</comment>
<evidence type="ECO:0000256" key="1">
    <source>
        <dbReference type="SAM" id="Phobius"/>
    </source>
</evidence>
<reference evidence="2 3" key="1">
    <citation type="journal article" date="2019" name="Sci. Rep.">
        <title>Orb-weaving spider Araneus ventricosus genome elucidates the spidroin gene catalogue.</title>
        <authorList>
            <person name="Kono N."/>
            <person name="Nakamura H."/>
            <person name="Ohtoshi R."/>
            <person name="Moran D.A.P."/>
            <person name="Shinohara A."/>
            <person name="Yoshida Y."/>
            <person name="Fujiwara M."/>
            <person name="Mori M."/>
            <person name="Tomita M."/>
            <person name="Arakawa K."/>
        </authorList>
    </citation>
    <scope>NUCLEOTIDE SEQUENCE [LARGE SCALE GENOMIC DNA]</scope>
</reference>
<keyword evidence="3" id="KW-1185">Reference proteome</keyword>
<dbReference type="Proteomes" id="UP000499080">
    <property type="component" value="Unassembled WGS sequence"/>
</dbReference>
<dbReference type="EMBL" id="BGPR01010197">
    <property type="protein sequence ID" value="GBN44800.1"/>
    <property type="molecule type" value="Genomic_DNA"/>
</dbReference>
<evidence type="ECO:0000313" key="2">
    <source>
        <dbReference type="EMBL" id="GBN44800.1"/>
    </source>
</evidence>
<protein>
    <submittedName>
        <fullName evidence="2">Uncharacterized protein</fullName>
    </submittedName>
</protein>
<proteinExistence type="predicted"/>
<dbReference type="AlphaFoldDB" id="A0A4Y2P2P0"/>